<dbReference type="EMBL" id="CP020083">
    <property type="protein sequence ID" value="ASR51459.1"/>
    <property type="molecule type" value="Genomic_DNA"/>
</dbReference>
<keyword evidence="7" id="KW-1185">Reference proteome</keyword>
<evidence type="ECO:0000256" key="1">
    <source>
        <dbReference type="ARBA" id="ARBA00001974"/>
    </source>
</evidence>
<organism evidence="6 7">
    <name type="scientific">Blastomonas fulva</name>
    <dbReference type="NCBI Taxonomy" id="1550728"/>
    <lineage>
        <taxon>Bacteria</taxon>
        <taxon>Pseudomonadati</taxon>
        <taxon>Pseudomonadota</taxon>
        <taxon>Alphaproteobacteria</taxon>
        <taxon>Sphingomonadales</taxon>
        <taxon>Sphingomonadaceae</taxon>
        <taxon>Blastomonas</taxon>
    </lineage>
</organism>
<comment type="cofactor">
    <cofactor evidence="1">
        <name>FAD</name>
        <dbReference type="ChEBI" id="CHEBI:57692"/>
    </cofactor>
</comment>
<dbReference type="Pfam" id="PF05199">
    <property type="entry name" value="GMC_oxred_C"/>
    <property type="match status" value="1"/>
</dbReference>
<sequence>MSQPVAEYDYIVVGAGSSGCVLAARLSEDPGCRVLLIEAGGSEKRAIVSMPLAWFEAMKTPGIGWGYLSEPEPHCDDRRIPAPRGKLIGGCSSINGMMYSRGHPGDYDQWAQMGARGWSHDEVLPYFRKSESNWRGPSEHHGGDGPITVARHASDSVVYPALLATAQKRGWKQLGDFHGEDSEGWSAPDFTVHRGRRASPAARMLRPAMARANLTVITHALTHRIVIDKGRATGVVYERDGQLQTVNAAGEVIVSAGAFNSPHLLMLSGIGPGDALREHGIDVVCDLPGVGANLQDHASIGMVHKASGAFSFDRELRLDRFALSLLRWQLFGTGPAGGLPVGAQGFLRTREGLDRPDLQLLINPLAMDSRLWFPGWRARKGDYLSLSAVLLHPESRGRVALKSADPRAKPAIHLNLLATDGDRASFRRFIRFTRDFLADTPASDLIDHEVVPGPDVRSDVEIDAFVRQRIGTAMHPTSSCAMGTGAMAVVDPQLRVRGVEGLRVVDCSVMPTIPGGNTNAPAIMIAEKAADMIRHGQAAAIAA</sequence>
<dbReference type="PROSITE" id="PS00624">
    <property type="entry name" value="GMC_OXRED_2"/>
    <property type="match status" value="1"/>
</dbReference>
<evidence type="ECO:0000256" key="3">
    <source>
        <dbReference type="ARBA" id="ARBA00022630"/>
    </source>
</evidence>
<comment type="similarity">
    <text evidence="2">Belongs to the GMC oxidoreductase family.</text>
</comment>
<dbReference type="InterPro" id="IPR007867">
    <property type="entry name" value="GMC_OxRtase_C"/>
</dbReference>
<dbReference type="SUPFAM" id="SSF54373">
    <property type="entry name" value="FAD-linked reductases, C-terminal domain"/>
    <property type="match status" value="1"/>
</dbReference>
<dbReference type="InterPro" id="IPR036188">
    <property type="entry name" value="FAD/NAD-bd_sf"/>
</dbReference>
<dbReference type="PANTHER" id="PTHR11552">
    <property type="entry name" value="GLUCOSE-METHANOL-CHOLINE GMC OXIDOREDUCTASE"/>
    <property type="match status" value="1"/>
</dbReference>
<dbReference type="Gene3D" id="3.30.560.10">
    <property type="entry name" value="Glucose Oxidase, domain 3"/>
    <property type="match status" value="1"/>
</dbReference>
<evidence type="ECO:0000259" key="5">
    <source>
        <dbReference type="PROSITE" id="PS00624"/>
    </source>
</evidence>
<evidence type="ECO:0000313" key="6">
    <source>
        <dbReference type="EMBL" id="ASR51459.1"/>
    </source>
</evidence>
<evidence type="ECO:0000313" key="7">
    <source>
        <dbReference type="Proteomes" id="UP000258016"/>
    </source>
</evidence>
<evidence type="ECO:0000256" key="2">
    <source>
        <dbReference type="ARBA" id="ARBA00010790"/>
    </source>
</evidence>
<keyword evidence="4" id="KW-0274">FAD</keyword>
<feature type="domain" description="Glucose-methanol-choline oxidoreductase N-terminal" evidence="5">
    <location>
        <begin position="257"/>
        <end position="271"/>
    </location>
</feature>
<name>A0ABN5B6R9_9SPHN</name>
<dbReference type="SUPFAM" id="SSF51905">
    <property type="entry name" value="FAD/NAD(P)-binding domain"/>
    <property type="match status" value="1"/>
</dbReference>
<dbReference type="PANTHER" id="PTHR11552:SF147">
    <property type="entry name" value="CHOLINE DEHYDROGENASE, MITOCHONDRIAL"/>
    <property type="match status" value="1"/>
</dbReference>
<dbReference type="Gene3D" id="3.50.50.60">
    <property type="entry name" value="FAD/NAD(P)-binding domain"/>
    <property type="match status" value="1"/>
</dbReference>
<dbReference type="Proteomes" id="UP000258016">
    <property type="component" value="Chromosome"/>
</dbReference>
<dbReference type="InterPro" id="IPR012132">
    <property type="entry name" value="GMC_OxRdtase"/>
</dbReference>
<evidence type="ECO:0000256" key="4">
    <source>
        <dbReference type="ARBA" id="ARBA00022827"/>
    </source>
</evidence>
<reference evidence="6 7" key="1">
    <citation type="submission" date="2017-03" db="EMBL/GenBank/DDBJ databases">
        <title>Complete genome sequence of Blastomonas fulva degrading microcsystin LR.</title>
        <authorList>
            <person name="Lee H.-g."/>
            <person name="Jin L."/>
            <person name="oh H.-M."/>
        </authorList>
    </citation>
    <scope>NUCLEOTIDE SEQUENCE [LARGE SCALE GENOMIC DNA]</scope>
    <source>
        <strain evidence="6 7">T2</strain>
    </source>
</reference>
<proteinExistence type="inferred from homology"/>
<keyword evidence="3" id="KW-0285">Flavoprotein</keyword>
<protein>
    <recommendedName>
        <fullName evidence="5">Glucose-methanol-choline oxidoreductase N-terminal domain-containing protein</fullName>
    </recommendedName>
</protein>
<gene>
    <name evidence="6" type="ORF">B5J99_08275</name>
</gene>
<accession>A0ABN5B6R9</accession>
<dbReference type="PIRSF" id="PIRSF000137">
    <property type="entry name" value="Alcohol_oxidase"/>
    <property type="match status" value="1"/>
</dbReference>
<dbReference type="Pfam" id="PF00732">
    <property type="entry name" value="GMC_oxred_N"/>
    <property type="match status" value="1"/>
</dbReference>
<dbReference type="InterPro" id="IPR000172">
    <property type="entry name" value="GMC_OxRdtase_N"/>
</dbReference>